<name>A0ACC3NLS1_9PEZI</name>
<protein>
    <submittedName>
        <fullName evidence="1">Uncharacterized protein</fullName>
    </submittedName>
</protein>
<gene>
    <name evidence="1" type="ORF">LTR37_005198</name>
</gene>
<dbReference type="EMBL" id="JAUTXU010000032">
    <property type="protein sequence ID" value="KAK3718385.1"/>
    <property type="molecule type" value="Genomic_DNA"/>
</dbReference>
<comment type="caution">
    <text evidence="1">The sequence shown here is derived from an EMBL/GenBank/DDBJ whole genome shotgun (WGS) entry which is preliminary data.</text>
</comment>
<organism evidence="1 2">
    <name type="scientific">Vermiconidia calcicola</name>
    <dbReference type="NCBI Taxonomy" id="1690605"/>
    <lineage>
        <taxon>Eukaryota</taxon>
        <taxon>Fungi</taxon>
        <taxon>Dikarya</taxon>
        <taxon>Ascomycota</taxon>
        <taxon>Pezizomycotina</taxon>
        <taxon>Dothideomycetes</taxon>
        <taxon>Dothideomycetidae</taxon>
        <taxon>Mycosphaerellales</taxon>
        <taxon>Extremaceae</taxon>
        <taxon>Vermiconidia</taxon>
    </lineage>
</organism>
<proteinExistence type="predicted"/>
<keyword evidence="2" id="KW-1185">Reference proteome</keyword>
<reference evidence="1" key="1">
    <citation type="submission" date="2023-07" db="EMBL/GenBank/DDBJ databases">
        <title>Black Yeasts Isolated from many extreme environments.</title>
        <authorList>
            <person name="Coleine C."/>
            <person name="Stajich J.E."/>
            <person name="Selbmann L."/>
        </authorList>
    </citation>
    <scope>NUCLEOTIDE SEQUENCE</scope>
    <source>
        <strain evidence="1">CCFEE 5714</strain>
    </source>
</reference>
<sequence length="775" mass="86733">MDLSYSSSRYPVADSRDTYSFPQHPSHASGQYSNDTLCTSNHGQMQYGASYQHPSTAFSDDPRSAKRARLDDGQQDGVRRSDGSSGAPRPGRRQDASVSAHLEQQIRGLAQHNGVSPQQASVSMQPTHYNTTSNNQQGHQTSPSQQMLPQRGAKEGKMLYMCCEYCTRKKRKCSRDFPCTDCRKDGIECVPRDIRKPRKAKPREPEQDAEGVEHDAQQSGEPTQDSGVRKKRKWYDPNDPNKKYMQNMPPVIGGYQEWSNMRLKYNPFPEDVDAVREKLFKLEKPVLLTSQQYADYWPHISNMYVRSKAPVIEDNFTAWEDWECRNQRRVTIHNRKDDRYTEGESKRNRESKRHLLEATEPCRIRFRLVMYLKHAATEEDHKTGLGSCRCVPEWLYCERTPRVVGVDHNHTLESMDRFKRSDGVTFYSRQKVEEGGYMYATVLRWMKDKLCGKTNQVQFLSDSDVANASRQWRVQNRDLALLDEIPEPSAEEEVKQKCLELINVVSASADTNAALRTALVEVCRQIPAAVGIALPLLEKCAPQGQTKNAESSEILEGSDIKVPHPGFPMRLLEGKLLNGYAAQNNAKVDNGARAHNAAMCISNMPQASAARTFPLVRADGADKYLAAGGQQQGLVENRIPSTPTARRQQSGPYAPPYNKQTQGHAPQKSPYPYSSTTLTMQPPPPPPQHYTPNGLSGVAGAVHETPVAAHSPRAEVNSTTTTAIRPSWAQPEALPIDQANSHEGSREFGSKRAGIAPSGSDDERVQKQLEAELAA</sequence>
<evidence type="ECO:0000313" key="2">
    <source>
        <dbReference type="Proteomes" id="UP001281147"/>
    </source>
</evidence>
<dbReference type="Proteomes" id="UP001281147">
    <property type="component" value="Unassembled WGS sequence"/>
</dbReference>
<evidence type="ECO:0000313" key="1">
    <source>
        <dbReference type="EMBL" id="KAK3718385.1"/>
    </source>
</evidence>
<accession>A0ACC3NLS1</accession>